<dbReference type="InterPro" id="IPR011335">
    <property type="entry name" value="Restrct_endonuc-II-like"/>
</dbReference>
<evidence type="ECO:0000256" key="1">
    <source>
        <dbReference type="SAM" id="Coils"/>
    </source>
</evidence>
<feature type="coiled-coil region" evidence="1">
    <location>
        <begin position="113"/>
        <end position="180"/>
    </location>
</feature>
<feature type="domain" description="Restriction endonuclease type IV Mrr" evidence="2">
    <location>
        <begin position="171"/>
        <end position="274"/>
    </location>
</feature>
<dbReference type="RefSeq" id="WP_167985370.1">
    <property type="nucleotide sequence ID" value="NZ_JAATEJ010000022.1"/>
</dbReference>
<keyword evidence="4" id="KW-1185">Reference proteome</keyword>
<evidence type="ECO:0000259" key="2">
    <source>
        <dbReference type="Pfam" id="PF04471"/>
    </source>
</evidence>
<comment type="caution">
    <text evidence="3">The sequence shown here is derived from an EMBL/GenBank/DDBJ whole genome shotgun (WGS) entry which is preliminary data.</text>
</comment>
<proteinExistence type="predicted"/>
<dbReference type="Pfam" id="PF04471">
    <property type="entry name" value="Mrr_cat"/>
    <property type="match status" value="1"/>
</dbReference>
<dbReference type="InterPro" id="IPR007560">
    <property type="entry name" value="Restrct_endonuc_IV_Mrr"/>
</dbReference>
<gene>
    <name evidence="3" type="ORF">HCN08_24380</name>
</gene>
<sequence>MTSIRSQQIHPAAYGSLTEALATIYWYKKDLIQFIRRRSTEHPELLTGLDSNAYKRTFADEFVDRLMADEEQYRDVTLAIMLEISQMESFPSLKRQSDSENLLSQAREAVADLKSWTERLQGVLDERAKVEAQRVEDEERQKHRRGFSQRLAELREEFLRLQAETNRQRAGRELETLLNNLFRLFDMQPRLGYELAYEQIDGSFTFDTDDYVLEAKWWKEAIEAGQLREFNDKVRRKGKNALGLFISVNGFTAGARAAFREGTSFLTMDGTDLFCVLDDRVRLDDLLGRKKRHANETGDCYFPASLMLESL</sequence>
<protein>
    <recommendedName>
        <fullName evidence="2">Restriction endonuclease type IV Mrr domain-containing protein</fullName>
    </recommendedName>
</protein>
<dbReference type="EMBL" id="JAATEJ010000022">
    <property type="protein sequence ID" value="NJP46518.1"/>
    <property type="molecule type" value="Genomic_DNA"/>
</dbReference>
<name>A0ABX0ZRF0_9ACTN</name>
<keyword evidence="1" id="KW-0175">Coiled coil</keyword>
<accession>A0ABX0ZRF0</accession>
<organism evidence="3 4">
    <name type="scientific">Actinacidiphila epipremni</name>
    <dbReference type="NCBI Taxonomy" id="2053013"/>
    <lineage>
        <taxon>Bacteria</taxon>
        <taxon>Bacillati</taxon>
        <taxon>Actinomycetota</taxon>
        <taxon>Actinomycetes</taxon>
        <taxon>Kitasatosporales</taxon>
        <taxon>Streptomycetaceae</taxon>
        <taxon>Actinacidiphila</taxon>
    </lineage>
</organism>
<dbReference type="Proteomes" id="UP000734511">
    <property type="component" value="Unassembled WGS sequence"/>
</dbReference>
<dbReference type="SUPFAM" id="SSF52980">
    <property type="entry name" value="Restriction endonuclease-like"/>
    <property type="match status" value="1"/>
</dbReference>
<reference evidence="3 4" key="1">
    <citation type="submission" date="2020-03" db="EMBL/GenBank/DDBJ databases">
        <title>WGS of actinomycetes isolated from Thailand.</title>
        <authorList>
            <person name="Thawai C."/>
        </authorList>
    </citation>
    <scope>NUCLEOTIDE SEQUENCE [LARGE SCALE GENOMIC DNA]</scope>
    <source>
        <strain evidence="3 4">PRB2-1</strain>
    </source>
</reference>
<evidence type="ECO:0000313" key="4">
    <source>
        <dbReference type="Proteomes" id="UP000734511"/>
    </source>
</evidence>
<evidence type="ECO:0000313" key="3">
    <source>
        <dbReference type="EMBL" id="NJP46518.1"/>
    </source>
</evidence>